<organism evidence="15 16">
    <name type="scientific">Aldrovandia affinis</name>
    <dbReference type="NCBI Taxonomy" id="143900"/>
    <lineage>
        <taxon>Eukaryota</taxon>
        <taxon>Metazoa</taxon>
        <taxon>Chordata</taxon>
        <taxon>Craniata</taxon>
        <taxon>Vertebrata</taxon>
        <taxon>Euteleostomi</taxon>
        <taxon>Actinopterygii</taxon>
        <taxon>Neopterygii</taxon>
        <taxon>Teleostei</taxon>
        <taxon>Notacanthiformes</taxon>
        <taxon>Halosauridae</taxon>
        <taxon>Aldrovandia</taxon>
    </lineage>
</organism>
<evidence type="ECO:0000313" key="16">
    <source>
        <dbReference type="Proteomes" id="UP001221898"/>
    </source>
</evidence>
<dbReference type="AlphaFoldDB" id="A0AAD7RZT0"/>
<evidence type="ECO:0000256" key="6">
    <source>
        <dbReference type="ARBA" id="ARBA00022475"/>
    </source>
</evidence>
<evidence type="ECO:0000313" key="15">
    <source>
        <dbReference type="EMBL" id="KAJ8393391.1"/>
    </source>
</evidence>
<dbReference type="Proteomes" id="UP001221898">
    <property type="component" value="Unassembled WGS sequence"/>
</dbReference>
<protein>
    <recommendedName>
        <fullName evidence="5">Vezatin</fullName>
    </recommendedName>
</protein>
<keyword evidence="10" id="KW-0175">Coiled coil</keyword>
<evidence type="ECO:0000256" key="5">
    <source>
        <dbReference type="ARBA" id="ARBA00018125"/>
    </source>
</evidence>
<dbReference type="InterPro" id="IPR026859">
    <property type="entry name" value="Myosin-bd"/>
</dbReference>
<evidence type="ECO:0000256" key="13">
    <source>
        <dbReference type="SAM" id="Phobius"/>
    </source>
</evidence>
<keyword evidence="7 13" id="KW-0812">Transmembrane</keyword>
<evidence type="ECO:0000256" key="2">
    <source>
        <dbReference type="ARBA" id="ARBA00004536"/>
    </source>
</evidence>
<dbReference type="GO" id="GO:0005886">
    <property type="term" value="C:plasma membrane"/>
    <property type="evidence" value="ECO:0007669"/>
    <property type="project" value="UniProtKB-SubCell"/>
</dbReference>
<evidence type="ECO:0000256" key="7">
    <source>
        <dbReference type="ARBA" id="ARBA00022692"/>
    </source>
</evidence>
<keyword evidence="8" id="KW-0965">Cell junction</keyword>
<evidence type="ECO:0000256" key="9">
    <source>
        <dbReference type="ARBA" id="ARBA00022989"/>
    </source>
</evidence>
<evidence type="ECO:0000256" key="4">
    <source>
        <dbReference type="ARBA" id="ARBA00007245"/>
    </source>
</evidence>
<dbReference type="PANTHER" id="PTHR15989:SF5">
    <property type="entry name" value="VEZATIN"/>
    <property type="match status" value="1"/>
</dbReference>
<keyword evidence="6" id="KW-1003">Cell membrane</keyword>
<dbReference type="GO" id="GO:0005634">
    <property type="term" value="C:nucleus"/>
    <property type="evidence" value="ECO:0007669"/>
    <property type="project" value="UniProtKB-SubCell"/>
</dbReference>
<keyword evidence="11 13" id="KW-0472">Membrane</keyword>
<dbReference type="GO" id="GO:0017022">
    <property type="term" value="F:myosin binding"/>
    <property type="evidence" value="ECO:0007669"/>
    <property type="project" value="InterPro"/>
</dbReference>
<feature type="transmembrane region" description="Helical" evidence="13">
    <location>
        <begin position="100"/>
        <end position="119"/>
    </location>
</feature>
<keyword evidence="16" id="KW-1185">Reference proteome</keyword>
<reference evidence="15" key="1">
    <citation type="journal article" date="2023" name="Science">
        <title>Genome structures resolve the early diversification of teleost fishes.</title>
        <authorList>
            <person name="Parey E."/>
            <person name="Louis A."/>
            <person name="Montfort J."/>
            <person name="Bouchez O."/>
            <person name="Roques C."/>
            <person name="Iampietro C."/>
            <person name="Lluch J."/>
            <person name="Castinel A."/>
            <person name="Donnadieu C."/>
            <person name="Desvignes T."/>
            <person name="Floi Bucao C."/>
            <person name="Jouanno E."/>
            <person name="Wen M."/>
            <person name="Mejri S."/>
            <person name="Dirks R."/>
            <person name="Jansen H."/>
            <person name="Henkel C."/>
            <person name="Chen W.J."/>
            <person name="Zahm M."/>
            <person name="Cabau C."/>
            <person name="Klopp C."/>
            <person name="Thompson A.W."/>
            <person name="Robinson-Rechavi M."/>
            <person name="Braasch I."/>
            <person name="Lecointre G."/>
            <person name="Bobe J."/>
            <person name="Postlethwait J.H."/>
            <person name="Berthelot C."/>
            <person name="Roest Crollius H."/>
            <person name="Guiguen Y."/>
        </authorList>
    </citation>
    <scope>NUCLEOTIDE SEQUENCE</scope>
    <source>
        <strain evidence="15">NC1722</strain>
    </source>
</reference>
<evidence type="ECO:0000256" key="11">
    <source>
        <dbReference type="ARBA" id="ARBA00023136"/>
    </source>
</evidence>
<sequence>MTEEFDEEVVFESGLFWRLADAVWRLSSVRQGSMSSRVEQRLDAEFRQYSVRTLMDQDVLLQEDVELIELLDPSVLSAAGPPPSHAAATPGNRFLAAPSVWDLSGLVAFVAVLVGLRVVGEGLGLALLVPWALALLALAGFVLVRGAGLLGAARLRRGMRDRGAQLERLAQDSRALTGLARKSLRLIQETEVISHGFTLVSAACPLSKAGPPRGQQLLGLRKASYRALRSAFRASRLATCHMLKSYPSVHPPPRRLPW</sequence>
<dbReference type="GO" id="GO:0005912">
    <property type="term" value="C:adherens junction"/>
    <property type="evidence" value="ECO:0007669"/>
    <property type="project" value="UniProtKB-SubCell"/>
</dbReference>
<feature type="domain" description="Myosin-binding" evidence="14">
    <location>
        <begin position="128"/>
        <end position="245"/>
    </location>
</feature>
<keyword evidence="9 13" id="KW-1133">Transmembrane helix</keyword>
<comment type="subcellular location">
    <subcellularLocation>
        <location evidence="2">Cell junction</location>
        <location evidence="2">Adherens junction</location>
    </subcellularLocation>
    <subcellularLocation>
        <location evidence="3">Cell membrane</location>
        <topology evidence="3">Multi-pass membrane protein</topology>
    </subcellularLocation>
    <subcellularLocation>
        <location evidence="1">Nucleus</location>
    </subcellularLocation>
</comment>
<comment type="caution">
    <text evidence="15">The sequence shown here is derived from an EMBL/GenBank/DDBJ whole genome shotgun (WGS) entry which is preliminary data.</text>
</comment>
<dbReference type="PANTHER" id="PTHR15989">
    <property type="entry name" value="VEZATIN"/>
    <property type="match status" value="1"/>
</dbReference>
<proteinExistence type="inferred from homology"/>
<dbReference type="Pfam" id="PF12632">
    <property type="entry name" value="Vezatin"/>
    <property type="match status" value="1"/>
</dbReference>
<evidence type="ECO:0000256" key="10">
    <source>
        <dbReference type="ARBA" id="ARBA00023054"/>
    </source>
</evidence>
<evidence type="ECO:0000256" key="12">
    <source>
        <dbReference type="ARBA" id="ARBA00023242"/>
    </source>
</evidence>
<evidence type="ECO:0000256" key="3">
    <source>
        <dbReference type="ARBA" id="ARBA00004651"/>
    </source>
</evidence>
<dbReference type="EMBL" id="JAINUG010000137">
    <property type="protein sequence ID" value="KAJ8393391.1"/>
    <property type="molecule type" value="Genomic_DNA"/>
</dbReference>
<comment type="similarity">
    <text evidence="4">Belongs to the vezatin family.</text>
</comment>
<name>A0AAD7RZT0_9TELE</name>
<accession>A0AAD7RZT0</accession>
<evidence type="ECO:0000259" key="14">
    <source>
        <dbReference type="Pfam" id="PF12632"/>
    </source>
</evidence>
<dbReference type="InterPro" id="IPR026858">
    <property type="entry name" value="Vezatin"/>
</dbReference>
<evidence type="ECO:0000256" key="1">
    <source>
        <dbReference type="ARBA" id="ARBA00004123"/>
    </source>
</evidence>
<feature type="transmembrane region" description="Helical" evidence="13">
    <location>
        <begin position="131"/>
        <end position="152"/>
    </location>
</feature>
<dbReference type="GO" id="GO:0098609">
    <property type="term" value="P:cell-cell adhesion"/>
    <property type="evidence" value="ECO:0007669"/>
    <property type="project" value="InterPro"/>
</dbReference>
<gene>
    <name evidence="15" type="ORF">AAFF_G00061130</name>
</gene>
<evidence type="ECO:0000256" key="8">
    <source>
        <dbReference type="ARBA" id="ARBA00022949"/>
    </source>
</evidence>
<keyword evidence="12" id="KW-0539">Nucleus</keyword>